<feature type="region of interest" description="Disordered" evidence="1">
    <location>
        <begin position="125"/>
        <end position="144"/>
    </location>
</feature>
<feature type="compositionally biased region" description="Basic and acidic residues" evidence="1">
    <location>
        <begin position="20"/>
        <end position="29"/>
    </location>
</feature>
<dbReference type="InterPro" id="IPR012340">
    <property type="entry name" value="NA-bd_OB-fold"/>
</dbReference>
<gene>
    <name evidence="3" type="ORF">SAMN04488524_3325</name>
</gene>
<dbReference type="Pfam" id="PF00313">
    <property type="entry name" value="CSD"/>
    <property type="match status" value="1"/>
</dbReference>
<evidence type="ECO:0000256" key="1">
    <source>
        <dbReference type="SAM" id="MobiDB-lite"/>
    </source>
</evidence>
<feature type="region of interest" description="Disordered" evidence="1">
    <location>
        <begin position="1"/>
        <end position="33"/>
    </location>
</feature>
<protein>
    <submittedName>
        <fullName evidence="3">Cold-shock DNA-binding protein family</fullName>
    </submittedName>
</protein>
<dbReference type="SUPFAM" id="SSF50249">
    <property type="entry name" value="Nucleic acid-binding proteins"/>
    <property type="match status" value="1"/>
</dbReference>
<dbReference type="InterPro" id="IPR002059">
    <property type="entry name" value="CSP_DNA-bd"/>
</dbReference>
<accession>A0A1W2CW40</accession>
<dbReference type="PRINTS" id="PR00050">
    <property type="entry name" value="COLDSHOCK"/>
</dbReference>
<dbReference type="GO" id="GO:0003677">
    <property type="term" value="F:DNA binding"/>
    <property type="evidence" value="ECO:0007669"/>
    <property type="project" value="UniProtKB-KW"/>
</dbReference>
<dbReference type="CDD" id="cd04458">
    <property type="entry name" value="CSP_CDS"/>
    <property type="match status" value="1"/>
</dbReference>
<feature type="compositionally biased region" description="Basic residues" evidence="1">
    <location>
        <begin position="9"/>
        <end position="19"/>
    </location>
</feature>
<dbReference type="STRING" id="151894.SAMN04488524_3325"/>
<dbReference type="SMART" id="SM00357">
    <property type="entry name" value="CSP"/>
    <property type="match status" value="1"/>
</dbReference>
<dbReference type="AlphaFoldDB" id="A0A1W2CW40"/>
<proteinExistence type="predicted"/>
<evidence type="ECO:0000313" key="3">
    <source>
        <dbReference type="EMBL" id="SMC89457.1"/>
    </source>
</evidence>
<evidence type="ECO:0000313" key="4">
    <source>
        <dbReference type="Proteomes" id="UP000192756"/>
    </source>
</evidence>
<keyword evidence="4" id="KW-1185">Reference proteome</keyword>
<sequence>MGESFAKKERNKKKSKKKQEKAQKMENRKQGAATSFEDMIAYVDENGNFTDKPVKPTGSEIKLEDIQLGAAPADESKKENVGIVTNYSAEKGFGFIIESKFGNKIFVHKNALLEPIKDNDKVTFDLEKGPKGPNAVRVKKTQNN</sequence>
<name>A0A1W2CW40_9SPHI</name>
<evidence type="ECO:0000259" key="2">
    <source>
        <dbReference type="PROSITE" id="PS51857"/>
    </source>
</evidence>
<feature type="domain" description="CSD" evidence="2">
    <location>
        <begin position="79"/>
        <end position="140"/>
    </location>
</feature>
<dbReference type="InterPro" id="IPR011129">
    <property type="entry name" value="CSD"/>
</dbReference>
<dbReference type="PROSITE" id="PS51857">
    <property type="entry name" value="CSD_2"/>
    <property type="match status" value="1"/>
</dbReference>
<organism evidence="3 4">
    <name type="scientific">Pedobacter africanus</name>
    <dbReference type="NCBI Taxonomy" id="151894"/>
    <lineage>
        <taxon>Bacteria</taxon>
        <taxon>Pseudomonadati</taxon>
        <taxon>Bacteroidota</taxon>
        <taxon>Sphingobacteriia</taxon>
        <taxon>Sphingobacteriales</taxon>
        <taxon>Sphingobacteriaceae</taxon>
        <taxon>Pedobacter</taxon>
    </lineage>
</organism>
<dbReference type="Gene3D" id="2.40.50.140">
    <property type="entry name" value="Nucleic acid-binding proteins"/>
    <property type="match status" value="1"/>
</dbReference>
<keyword evidence="3" id="KW-0238">DNA-binding</keyword>
<dbReference type="RefSeq" id="WP_084240112.1">
    <property type="nucleotide sequence ID" value="NZ_FWXT01000002.1"/>
</dbReference>
<dbReference type="EMBL" id="FWXT01000002">
    <property type="protein sequence ID" value="SMC89457.1"/>
    <property type="molecule type" value="Genomic_DNA"/>
</dbReference>
<reference evidence="4" key="1">
    <citation type="submission" date="2017-04" db="EMBL/GenBank/DDBJ databases">
        <authorList>
            <person name="Varghese N."/>
            <person name="Submissions S."/>
        </authorList>
    </citation>
    <scope>NUCLEOTIDE SEQUENCE [LARGE SCALE GENOMIC DNA]</scope>
    <source>
        <strain evidence="4">DSM 12126</strain>
    </source>
</reference>
<dbReference type="OrthoDB" id="1493235at2"/>
<dbReference type="Proteomes" id="UP000192756">
    <property type="component" value="Unassembled WGS sequence"/>
</dbReference>
<dbReference type="GO" id="GO:0005829">
    <property type="term" value="C:cytosol"/>
    <property type="evidence" value="ECO:0007669"/>
    <property type="project" value="UniProtKB-ARBA"/>
</dbReference>